<evidence type="ECO:0000313" key="2">
    <source>
        <dbReference type="EMBL" id="AIF84176.1"/>
    </source>
</evidence>
<evidence type="ECO:0000313" key="3">
    <source>
        <dbReference type="Proteomes" id="UP000028194"/>
    </source>
</evidence>
<dbReference type="HOGENOM" id="CLU_3245174_0_0_2"/>
<keyword evidence="3" id="KW-1185">Reference proteome</keyword>
<name>A0A075MRK7_9ARCH</name>
<sequence length="42" mass="4685">MSIDPFVRGDNKGILIFGLVATIFPIVFVIFAVLPDLPRLLR</sequence>
<proteinExistence type="predicted"/>
<feature type="transmembrane region" description="Helical" evidence="1">
    <location>
        <begin position="14"/>
        <end position="34"/>
    </location>
</feature>
<keyword evidence="1" id="KW-1133">Transmembrane helix</keyword>
<keyword evidence="1" id="KW-0812">Transmembrane</keyword>
<protein>
    <submittedName>
        <fullName evidence="2">Uncharacterized protein</fullName>
    </submittedName>
</protein>
<dbReference type="Proteomes" id="UP000028194">
    <property type="component" value="Chromosome"/>
</dbReference>
<gene>
    <name evidence="2" type="ORF">NTE_02121</name>
</gene>
<reference evidence="2 3" key="1">
    <citation type="journal article" date="2014" name="PLoS ONE">
        <title>Genome Sequence of Candidatus Nitrososphaera evergladensis from Group I.1b Enriched from Everglades Soil Reveals Novel Genomic Features of the Ammonia-Oxidizing Archaea.</title>
        <authorList>
            <person name="Zhalnina K.V."/>
            <person name="Dias R."/>
            <person name="Leonard M.T."/>
            <person name="Dorr de Quadros P."/>
            <person name="Camargo F.A."/>
            <person name="Drew J.C."/>
            <person name="Farmerie W.G."/>
            <person name="Daroub S.H."/>
            <person name="Triplett E.W."/>
        </authorList>
    </citation>
    <scope>NUCLEOTIDE SEQUENCE [LARGE SCALE GENOMIC DNA]</scope>
    <source>
        <strain evidence="2 3">SR1</strain>
    </source>
</reference>
<accession>A0A075MRK7</accession>
<dbReference type="AlphaFoldDB" id="A0A075MRK7"/>
<organism evidence="2 3">
    <name type="scientific">Candidatus Nitrososphaera evergladensis SR1</name>
    <dbReference type="NCBI Taxonomy" id="1459636"/>
    <lineage>
        <taxon>Archaea</taxon>
        <taxon>Nitrososphaerota</taxon>
        <taxon>Nitrososphaeria</taxon>
        <taxon>Nitrososphaerales</taxon>
        <taxon>Nitrososphaeraceae</taxon>
        <taxon>Nitrososphaera</taxon>
    </lineage>
</organism>
<evidence type="ECO:0000256" key="1">
    <source>
        <dbReference type="SAM" id="Phobius"/>
    </source>
</evidence>
<dbReference type="EMBL" id="CP007174">
    <property type="protein sequence ID" value="AIF84176.1"/>
    <property type="molecule type" value="Genomic_DNA"/>
</dbReference>
<dbReference type="KEGG" id="nev:NTE_02121"/>
<keyword evidence="1" id="KW-0472">Membrane</keyword>